<dbReference type="GO" id="GO:0006511">
    <property type="term" value="P:ubiquitin-dependent protein catabolic process"/>
    <property type="evidence" value="ECO:0007669"/>
    <property type="project" value="InterPro"/>
</dbReference>
<dbReference type="Pfam" id="PF00888">
    <property type="entry name" value="Cullin"/>
    <property type="match status" value="1"/>
</dbReference>
<proteinExistence type="inferred from homology"/>
<dbReference type="GO" id="GO:0031625">
    <property type="term" value="F:ubiquitin protein ligase binding"/>
    <property type="evidence" value="ECO:0007669"/>
    <property type="project" value="InterPro"/>
</dbReference>
<dbReference type="SMART" id="SM00182">
    <property type="entry name" value="CULLIN"/>
    <property type="match status" value="1"/>
</dbReference>
<evidence type="ECO:0000256" key="2">
    <source>
        <dbReference type="PROSITE-ProRule" id="PRU00330"/>
    </source>
</evidence>
<name>A0A0F7SYC4_PHARH</name>
<dbReference type="InterPro" id="IPR059120">
    <property type="entry name" value="Cullin-like_AB"/>
</dbReference>
<dbReference type="Gene3D" id="3.30.230.130">
    <property type="entry name" value="Cullin, Chain C, Domain 2"/>
    <property type="match status" value="1"/>
</dbReference>
<dbReference type="InterPro" id="IPR036390">
    <property type="entry name" value="WH_DNA-bd_sf"/>
</dbReference>
<accession>A0A0F7SYC4</accession>
<comment type="similarity">
    <text evidence="1 2 3">Belongs to the cullin family.</text>
</comment>
<evidence type="ECO:0000256" key="3">
    <source>
        <dbReference type="RuleBase" id="RU003829"/>
    </source>
</evidence>
<organism evidence="5">
    <name type="scientific">Phaffia rhodozyma</name>
    <name type="common">Yeast</name>
    <name type="synonym">Xanthophyllomyces dendrorhous</name>
    <dbReference type="NCBI Taxonomy" id="264483"/>
    <lineage>
        <taxon>Eukaryota</taxon>
        <taxon>Fungi</taxon>
        <taxon>Dikarya</taxon>
        <taxon>Basidiomycota</taxon>
        <taxon>Agaricomycotina</taxon>
        <taxon>Tremellomycetes</taxon>
        <taxon>Cystofilobasidiales</taxon>
        <taxon>Mrakiaceae</taxon>
        <taxon>Phaffia</taxon>
    </lineage>
</organism>
<feature type="domain" description="Cullin family profile" evidence="4">
    <location>
        <begin position="465"/>
        <end position="699"/>
    </location>
</feature>
<dbReference type="InterPro" id="IPR019559">
    <property type="entry name" value="Cullin_neddylation_domain"/>
</dbReference>
<dbReference type="InterPro" id="IPR036388">
    <property type="entry name" value="WH-like_DNA-bd_sf"/>
</dbReference>
<dbReference type="Gene3D" id="1.20.1310.10">
    <property type="entry name" value="Cullin Repeats"/>
    <property type="match status" value="1"/>
</dbReference>
<dbReference type="InterPro" id="IPR016158">
    <property type="entry name" value="Cullin_homology"/>
</dbReference>
<dbReference type="InterPro" id="IPR001373">
    <property type="entry name" value="Cullin_N"/>
</dbReference>
<dbReference type="Gene3D" id="1.10.10.10">
    <property type="entry name" value="Winged helix-like DNA-binding domain superfamily/Winged helix DNA-binding domain"/>
    <property type="match status" value="1"/>
</dbReference>
<dbReference type="SUPFAM" id="SSF74788">
    <property type="entry name" value="Cullin repeat-like"/>
    <property type="match status" value="1"/>
</dbReference>
<dbReference type="InterPro" id="IPR016159">
    <property type="entry name" value="Cullin_repeat-like_dom_sf"/>
</dbReference>
<dbReference type="PROSITE" id="PS50069">
    <property type="entry name" value="CULLIN_2"/>
    <property type="match status" value="1"/>
</dbReference>
<evidence type="ECO:0000256" key="1">
    <source>
        <dbReference type="ARBA" id="ARBA00006019"/>
    </source>
</evidence>
<dbReference type="InterPro" id="IPR045093">
    <property type="entry name" value="Cullin"/>
</dbReference>
<keyword evidence="5" id="KW-0436">Ligase</keyword>
<dbReference type="Pfam" id="PF26557">
    <property type="entry name" value="Cullin_AB"/>
    <property type="match status" value="1"/>
</dbReference>
<evidence type="ECO:0000259" key="4">
    <source>
        <dbReference type="PROSITE" id="PS50069"/>
    </source>
</evidence>
<reference evidence="5" key="1">
    <citation type="submission" date="2014-08" db="EMBL/GenBank/DDBJ databases">
        <authorList>
            <person name="Sharma Rahul"/>
            <person name="Thines Marco"/>
        </authorList>
    </citation>
    <scope>NUCLEOTIDE SEQUENCE</scope>
</reference>
<dbReference type="GO" id="GO:0016874">
    <property type="term" value="F:ligase activity"/>
    <property type="evidence" value="ECO:0007669"/>
    <property type="project" value="UniProtKB-KW"/>
</dbReference>
<dbReference type="SMART" id="SM00884">
    <property type="entry name" value="Cullin_Nedd8"/>
    <property type="match status" value="1"/>
</dbReference>
<dbReference type="PANTHER" id="PTHR11932">
    <property type="entry name" value="CULLIN"/>
    <property type="match status" value="1"/>
</dbReference>
<protein>
    <submittedName>
        <fullName evidence="5">Ubiquitin-protein ligase</fullName>
    </submittedName>
</protein>
<dbReference type="SUPFAM" id="SSF46785">
    <property type="entry name" value="Winged helix' DNA-binding domain"/>
    <property type="match status" value="1"/>
</dbReference>
<sequence>MLSFQSTQFFALGQNHLNGPSVASAISGKPAVRQVYLVAPATPQPTPQLILHSVSVILSPQPFSPTDPSVPCTEHPPLSSALSRLPRSLQSIYALSSQLAKDAENVRTIVDKVQLELEKSASDIAKTLVHTAREQGLAGRGLSWLEQIERAWSWWKARIDVLSLMLSPLARSIRHSHPEIKSIRDLAQTTFHQLVFLNQSLQATSLASLTLWIEQDRQAGPLDSRALVASLTPLHFLIHPTIYALTQAHYQSLHNKLFQASVPVLDFLTQTFRSVHSESTLYQILSLSQEQASELERVVLDEMIGQNGIAEQTVERCLAEWIIIRPFEVILDEKDAAGTGTVRWGEGQVEEEGLEILSSLTRKVGKESTLRTAIGKWVALMVAELIKDASKDSTTITTLLTARALLERLVSQSLAIRVPSCPSPLNPTENPIRTEEQAVLLERDKSLADSVRSGFERGLQTRGARGAELIAKAMDNLLRSRSTSSDELEKDLDDLLDLVRSVRDKDVFKAFYVNALAKRLLLGKSASDDAELGMISRLKKELGEDFITGDGMLADLNLSTELMKSYRIKHDPVDDSDLSVAVLSSANWPTYPAVTEAWKAFVLPSFLAHPLESFKQFYTQSHQSRLLDYRYQLFSMTLKASFPSGTKELNVSLFQGLVLLAFNQVDITPDGHSKLSWEEIMEKTGIEEPELSRTLQSLACGRVRVLTKHPTGKDVLRTDSFTFNEKFTHPRVKIKINQVQQNQTVEEDVQTENRVMHDRSHLLDAAIVRIMKSKKVCTWVELTNLCVDAVRNKFPPEPKAIKHQIESLLEREYLARDDDDPMRVLRYLA</sequence>
<dbReference type="Pfam" id="PF10557">
    <property type="entry name" value="Cullin_Nedd8"/>
    <property type="match status" value="1"/>
</dbReference>
<dbReference type="EMBL" id="LN483332">
    <property type="protein sequence ID" value="CED85263.1"/>
    <property type="molecule type" value="Genomic_DNA"/>
</dbReference>
<evidence type="ECO:0000313" key="5">
    <source>
        <dbReference type="EMBL" id="CED85263.1"/>
    </source>
</evidence>
<dbReference type="InterPro" id="IPR036317">
    <property type="entry name" value="Cullin_homology_sf"/>
</dbReference>
<dbReference type="SUPFAM" id="SSF75632">
    <property type="entry name" value="Cullin homology domain"/>
    <property type="match status" value="1"/>
</dbReference>
<dbReference type="AlphaFoldDB" id="A0A0F7SYC4"/>